<dbReference type="Pfam" id="PF11976">
    <property type="entry name" value="Rad60-SLD"/>
    <property type="match status" value="1"/>
</dbReference>
<keyword evidence="2" id="KW-0833">Ubl conjugation pathway</keyword>
<dbReference type="Gene3D" id="3.10.20.90">
    <property type="entry name" value="Phosphatidylinositol 3-kinase Catalytic Subunit, Chain A, domain 1"/>
    <property type="match status" value="1"/>
</dbReference>
<dbReference type="GO" id="GO:0005634">
    <property type="term" value="C:nucleus"/>
    <property type="evidence" value="ECO:0007669"/>
    <property type="project" value="UniProtKB-SubCell"/>
</dbReference>
<reference evidence="4" key="2">
    <citation type="submission" date="2022-10" db="EMBL/GenBank/DDBJ databases">
        <authorList>
            <consortium name="ENA_rothamsted_submissions"/>
            <consortium name="culmorum"/>
            <person name="King R."/>
        </authorList>
    </citation>
    <scope>NUCLEOTIDE SEQUENCE</scope>
</reference>
<name>A0A9N9WPF7_9DIPT</name>
<keyword evidence="2" id="KW-0539">Nucleus</keyword>
<dbReference type="Proteomes" id="UP001153620">
    <property type="component" value="Chromosome 1"/>
</dbReference>
<reference evidence="4" key="1">
    <citation type="submission" date="2022-01" db="EMBL/GenBank/DDBJ databases">
        <authorList>
            <person name="King R."/>
        </authorList>
    </citation>
    <scope>NUCLEOTIDE SEQUENCE</scope>
</reference>
<feature type="domain" description="Ubiquitin-like" evidence="3">
    <location>
        <begin position="12"/>
        <end position="89"/>
    </location>
</feature>
<gene>
    <name evidence="4" type="ORF">CHIRRI_LOCUS3628</name>
</gene>
<dbReference type="InterPro" id="IPR000626">
    <property type="entry name" value="Ubiquitin-like_dom"/>
</dbReference>
<dbReference type="PROSITE" id="PS50053">
    <property type="entry name" value="UBIQUITIN_2"/>
    <property type="match status" value="1"/>
</dbReference>
<dbReference type="AlphaFoldDB" id="A0A9N9WPF7"/>
<dbReference type="SMART" id="SM00213">
    <property type="entry name" value="UBQ"/>
    <property type="match status" value="1"/>
</dbReference>
<comment type="subcellular location">
    <subcellularLocation>
        <location evidence="2">Nucleus</location>
    </subcellularLocation>
</comment>
<evidence type="ECO:0000259" key="3">
    <source>
        <dbReference type="PROSITE" id="PS50053"/>
    </source>
</evidence>
<evidence type="ECO:0000313" key="4">
    <source>
        <dbReference type="EMBL" id="CAG9800689.1"/>
    </source>
</evidence>
<proteinExistence type="inferred from homology"/>
<dbReference type="OrthoDB" id="442921at2759"/>
<protein>
    <recommendedName>
        <fullName evidence="2">Small ubiquitin-related modifier</fullName>
        <shortName evidence="2">SUMO</shortName>
    </recommendedName>
</protein>
<keyword evidence="5" id="KW-1185">Reference proteome</keyword>
<dbReference type="PANTHER" id="PTHR10562">
    <property type="entry name" value="SMALL UBIQUITIN-RELATED MODIFIER"/>
    <property type="match status" value="1"/>
</dbReference>
<organism evidence="4 5">
    <name type="scientific">Chironomus riparius</name>
    <dbReference type="NCBI Taxonomy" id="315576"/>
    <lineage>
        <taxon>Eukaryota</taxon>
        <taxon>Metazoa</taxon>
        <taxon>Ecdysozoa</taxon>
        <taxon>Arthropoda</taxon>
        <taxon>Hexapoda</taxon>
        <taxon>Insecta</taxon>
        <taxon>Pterygota</taxon>
        <taxon>Neoptera</taxon>
        <taxon>Endopterygota</taxon>
        <taxon>Diptera</taxon>
        <taxon>Nematocera</taxon>
        <taxon>Chironomoidea</taxon>
        <taxon>Chironomidae</taxon>
        <taxon>Chironominae</taxon>
        <taxon>Chironomus</taxon>
    </lineage>
</organism>
<sequence>MADEKENKEEFKHINIKVVGQDKSSIMFKVLRSAPLKKLMTVYCDRLNFNIRELRFLYDGSRIQDNDTPTSLEMEDDPAEIDVVKEADGGACA</sequence>
<evidence type="ECO:0000256" key="2">
    <source>
        <dbReference type="RuleBase" id="RU361190"/>
    </source>
</evidence>
<dbReference type="InterPro" id="IPR022617">
    <property type="entry name" value="Rad60/SUMO-like_dom"/>
</dbReference>
<comment type="similarity">
    <text evidence="1 2">Belongs to the ubiquitin family. SUMO subfamily.</text>
</comment>
<evidence type="ECO:0000256" key="1">
    <source>
        <dbReference type="ARBA" id="ARBA00009185"/>
    </source>
</evidence>
<dbReference type="InterPro" id="IPR029071">
    <property type="entry name" value="Ubiquitin-like_domsf"/>
</dbReference>
<dbReference type="SUPFAM" id="SSF54236">
    <property type="entry name" value="Ubiquitin-like"/>
    <property type="match status" value="1"/>
</dbReference>
<accession>A0A9N9WPF7</accession>
<evidence type="ECO:0000313" key="5">
    <source>
        <dbReference type="Proteomes" id="UP001153620"/>
    </source>
</evidence>
<dbReference type="EMBL" id="OU895877">
    <property type="protein sequence ID" value="CAG9800689.1"/>
    <property type="molecule type" value="Genomic_DNA"/>
</dbReference>